<proteinExistence type="predicted"/>
<dbReference type="Gene3D" id="3.40.50.1820">
    <property type="entry name" value="alpha/beta hydrolase"/>
    <property type="match status" value="1"/>
</dbReference>
<dbReference type="Proteomes" id="UP000305067">
    <property type="component" value="Unassembled WGS sequence"/>
</dbReference>
<accession>A0A5C3R0F6</accession>
<name>A0A5C3R0F6_9AGAR</name>
<dbReference type="EMBL" id="ML178814">
    <property type="protein sequence ID" value="TFL07776.1"/>
    <property type="molecule type" value="Genomic_DNA"/>
</dbReference>
<evidence type="ECO:0000313" key="1">
    <source>
        <dbReference type="EMBL" id="TFL07776.1"/>
    </source>
</evidence>
<sequence>MVGDVLAILSEEGLEKVFVVAHDWGCALASRLADLHADRLLGFAFLAVGYWPTTGSDVFGYWTLFSGEEGYKAMNNNIESAYDVLFPMDPAVWKTHTAPTDALKDFVTKGLRIEGTPAYWTDEASCVKSASGYHRVVTWPGLTLSLLHKG</sequence>
<evidence type="ECO:0008006" key="3">
    <source>
        <dbReference type="Google" id="ProtNLM"/>
    </source>
</evidence>
<dbReference type="AlphaFoldDB" id="A0A5C3R0F6"/>
<dbReference type="InterPro" id="IPR029058">
    <property type="entry name" value="AB_hydrolase_fold"/>
</dbReference>
<organism evidence="1 2">
    <name type="scientific">Pterulicium gracile</name>
    <dbReference type="NCBI Taxonomy" id="1884261"/>
    <lineage>
        <taxon>Eukaryota</taxon>
        <taxon>Fungi</taxon>
        <taxon>Dikarya</taxon>
        <taxon>Basidiomycota</taxon>
        <taxon>Agaricomycotina</taxon>
        <taxon>Agaricomycetes</taxon>
        <taxon>Agaricomycetidae</taxon>
        <taxon>Agaricales</taxon>
        <taxon>Pleurotineae</taxon>
        <taxon>Pterulaceae</taxon>
        <taxon>Pterulicium</taxon>
    </lineage>
</organism>
<dbReference type="OrthoDB" id="408373at2759"/>
<evidence type="ECO:0000313" key="2">
    <source>
        <dbReference type="Proteomes" id="UP000305067"/>
    </source>
</evidence>
<reference evidence="1 2" key="1">
    <citation type="journal article" date="2019" name="Nat. Ecol. Evol.">
        <title>Megaphylogeny resolves global patterns of mushroom evolution.</title>
        <authorList>
            <person name="Varga T."/>
            <person name="Krizsan K."/>
            <person name="Foldi C."/>
            <person name="Dima B."/>
            <person name="Sanchez-Garcia M."/>
            <person name="Sanchez-Ramirez S."/>
            <person name="Szollosi G.J."/>
            <person name="Szarkandi J.G."/>
            <person name="Papp V."/>
            <person name="Albert L."/>
            <person name="Andreopoulos W."/>
            <person name="Angelini C."/>
            <person name="Antonin V."/>
            <person name="Barry K.W."/>
            <person name="Bougher N.L."/>
            <person name="Buchanan P."/>
            <person name="Buyck B."/>
            <person name="Bense V."/>
            <person name="Catcheside P."/>
            <person name="Chovatia M."/>
            <person name="Cooper J."/>
            <person name="Damon W."/>
            <person name="Desjardin D."/>
            <person name="Finy P."/>
            <person name="Geml J."/>
            <person name="Haridas S."/>
            <person name="Hughes K."/>
            <person name="Justo A."/>
            <person name="Karasinski D."/>
            <person name="Kautmanova I."/>
            <person name="Kiss B."/>
            <person name="Kocsube S."/>
            <person name="Kotiranta H."/>
            <person name="LaButti K.M."/>
            <person name="Lechner B.E."/>
            <person name="Liimatainen K."/>
            <person name="Lipzen A."/>
            <person name="Lukacs Z."/>
            <person name="Mihaltcheva S."/>
            <person name="Morgado L.N."/>
            <person name="Niskanen T."/>
            <person name="Noordeloos M.E."/>
            <person name="Ohm R.A."/>
            <person name="Ortiz-Santana B."/>
            <person name="Ovrebo C."/>
            <person name="Racz N."/>
            <person name="Riley R."/>
            <person name="Savchenko A."/>
            <person name="Shiryaev A."/>
            <person name="Soop K."/>
            <person name="Spirin V."/>
            <person name="Szebenyi C."/>
            <person name="Tomsovsky M."/>
            <person name="Tulloss R.E."/>
            <person name="Uehling J."/>
            <person name="Grigoriev I.V."/>
            <person name="Vagvolgyi C."/>
            <person name="Papp T."/>
            <person name="Martin F.M."/>
            <person name="Miettinen O."/>
            <person name="Hibbett D.S."/>
            <person name="Nagy L.G."/>
        </authorList>
    </citation>
    <scope>NUCLEOTIDE SEQUENCE [LARGE SCALE GENOMIC DNA]</scope>
    <source>
        <strain evidence="1 2">CBS 309.79</strain>
    </source>
</reference>
<gene>
    <name evidence="1" type="ORF">BDV98DRAFT_600033</name>
</gene>
<protein>
    <recommendedName>
        <fullName evidence="3">Alpha/Beta hydrolase protein</fullName>
    </recommendedName>
</protein>
<keyword evidence="2" id="KW-1185">Reference proteome</keyword>
<dbReference type="SUPFAM" id="SSF53474">
    <property type="entry name" value="alpha/beta-Hydrolases"/>
    <property type="match status" value="1"/>
</dbReference>